<dbReference type="InterPro" id="IPR029044">
    <property type="entry name" value="Nucleotide-diphossugar_trans"/>
</dbReference>
<name>A0AAX2JFN0_9FUSO</name>
<feature type="domain" description="MobA-like NTP transferase" evidence="1">
    <location>
        <begin position="244"/>
        <end position="397"/>
    </location>
</feature>
<evidence type="ECO:0000259" key="1">
    <source>
        <dbReference type="Pfam" id="PF12804"/>
    </source>
</evidence>
<evidence type="ECO:0000313" key="3">
    <source>
        <dbReference type="Proteomes" id="UP000249008"/>
    </source>
</evidence>
<dbReference type="SUPFAM" id="SSF53448">
    <property type="entry name" value="Nucleotide-diphospho-sugar transferases"/>
    <property type="match status" value="1"/>
</dbReference>
<organism evidence="2 3">
    <name type="scientific">Fusobacterium ulcerans</name>
    <dbReference type="NCBI Taxonomy" id="861"/>
    <lineage>
        <taxon>Bacteria</taxon>
        <taxon>Fusobacteriati</taxon>
        <taxon>Fusobacteriota</taxon>
        <taxon>Fusobacteriia</taxon>
        <taxon>Fusobacteriales</taxon>
        <taxon>Fusobacteriaceae</taxon>
        <taxon>Fusobacterium</taxon>
    </lineage>
</organism>
<dbReference type="RefSeq" id="WP_005980470.1">
    <property type="nucleotide sequence ID" value="NZ_CABKNW010000005.1"/>
</dbReference>
<accession>A0AAX2JFN0</accession>
<dbReference type="InterPro" id="IPR017587">
    <property type="entry name" value="YqeC"/>
</dbReference>
<dbReference type="Gene3D" id="3.90.550.10">
    <property type="entry name" value="Spore Coat Polysaccharide Biosynthesis Protein SpsA, Chain A"/>
    <property type="match status" value="1"/>
</dbReference>
<proteinExistence type="predicted"/>
<dbReference type="EMBL" id="LS483487">
    <property type="protein sequence ID" value="SQJ12835.1"/>
    <property type="molecule type" value="Genomic_DNA"/>
</dbReference>
<dbReference type="Pfam" id="PF19842">
    <property type="entry name" value="YqeC"/>
    <property type="match status" value="1"/>
</dbReference>
<dbReference type="NCBIfam" id="TIGR03172">
    <property type="entry name" value="selenium cofactor biosynthesis protein YqeC"/>
    <property type="match status" value="1"/>
</dbReference>
<dbReference type="AlphaFoldDB" id="A0AAX2JFN0"/>
<reference evidence="2 3" key="1">
    <citation type="submission" date="2018-06" db="EMBL/GenBank/DDBJ databases">
        <authorList>
            <consortium name="Pathogen Informatics"/>
            <person name="Doyle S."/>
        </authorList>
    </citation>
    <scope>NUCLEOTIDE SEQUENCE [LARGE SCALE GENOMIC DNA]</scope>
    <source>
        <strain evidence="2 3">NCTC12112</strain>
    </source>
</reference>
<protein>
    <submittedName>
        <fullName evidence="2">Molybdopterin-guanine dinucleotide biosynthesis protein MobA</fullName>
    </submittedName>
</protein>
<dbReference type="InterPro" id="IPR025877">
    <property type="entry name" value="MobA-like_NTP_Trfase"/>
</dbReference>
<dbReference type="Proteomes" id="UP000249008">
    <property type="component" value="Chromosome 1"/>
</dbReference>
<dbReference type="PANTHER" id="PTHR43777">
    <property type="entry name" value="MOLYBDENUM COFACTOR CYTIDYLYLTRANSFERASE"/>
    <property type="match status" value="1"/>
</dbReference>
<sequence length="429" mass="49251">MTFKYFNIIKNDVITITGAGGKTSLLFFLAEKLSEYGKVLVTTTTKIYCPFEEKYESLIIGNNISTGKNKNITVAGSRIEDDKLHSLPYGEINNMRKNYDFVLIEGDGAKEKLLKEWNDYEPCIPEFSTKIIGVINMDILDLNISEENIHRFKLLKEKFPKDINKKITSDFLQRYILSADYFKNSSKDSEKYLFFNGIDGENYLSKFQAAIKTAYKLSENSFLPKIFIGSLKEKMIYPFKKLDAVVMASGFSKRMGKNKLSLSYKGRTLLEATLEKISHIPFNEVIICGREEWVEDLADKYNFKYCYNSFADLGQSESIKLGTENSFGEGIAFFPGDQPLLTEDTILNLYYEFQKTNLITIPTVEEDRFSPVFFPEDKKAELLKLEGDTGGKTIIKKTPVINLVKFSSKEEFKDIDTIEDYMYILNNKK</sequence>
<dbReference type="PANTHER" id="PTHR43777:SF1">
    <property type="entry name" value="MOLYBDENUM COFACTOR CYTIDYLYLTRANSFERASE"/>
    <property type="match status" value="1"/>
</dbReference>
<dbReference type="CDD" id="cd04182">
    <property type="entry name" value="GT_2_like_f"/>
    <property type="match status" value="1"/>
</dbReference>
<dbReference type="KEGG" id="ful:C4N20_04435"/>
<gene>
    <name evidence="2" type="ORF">NCTC12112_02773</name>
</gene>
<evidence type="ECO:0000313" key="2">
    <source>
        <dbReference type="EMBL" id="SQJ12835.1"/>
    </source>
</evidence>
<dbReference type="GO" id="GO:0016779">
    <property type="term" value="F:nucleotidyltransferase activity"/>
    <property type="evidence" value="ECO:0007669"/>
    <property type="project" value="UniProtKB-ARBA"/>
</dbReference>
<dbReference type="GeneID" id="78454045"/>
<dbReference type="Pfam" id="PF12804">
    <property type="entry name" value="NTP_transf_3"/>
    <property type="match status" value="1"/>
</dbReference>